<keyword evidence="2" id="KW-1185">Reference proteome</keyword>
<organism evidence="1 2">
    <name type="scientific">Xylophilus rhododendri</name>
    <dbReference type="NCBI Taxonomy" id="2697032"/>
    <lineage>
        <taxon>Bacteria</taxon>
        <taxon>Pseudomonadati</taxon>
        <taxon>Pseudomonadota</taxon>
        <taxon>Betaproteobacteria</taxon>
        <taxon>Burkholderiales</taxon>
        <taxon>Xylophilus</taxon>
    </lineage>
</organism>
<dbReference type="RefSeq" id="WP_160551029.1">
    <property type="nucleotide sequence ID" value="NZ_CP047650.1"/>
</dbReference>
<proteinExistence type="predicted"/>
<reference evidence="1 2" key="1">
    <citation type="submission" date="2020-01" db="EMBL/GenBank/DDBJ databases">
        <title>Genome sequencing of strain KACC 21265.</title>
        <authorList>
            <person name="Heo J."/>
            <person name="Kim S.-J."/>
            <person name="Kim J.-S."/>
            <person name="Hong S.-B."/>
            <person name="Kwon S.-W."/>
        </authorList>
    </citation>
    <scope>NUCLEOTIDE SEQUENCE [LARGE SCALE GENOMIC DNA]</scope>
    <source>
        <strain evidence="1 2">KACC 21265</strain>
    </source>
</reference>
<sequence length="210" mass="20342">MSTISSGLTGSSLAAYVQAAVTRAQAKAEAAGTDGSDASATTATTAKAAGTSAASRSAVLAASHGYQSSVAQGGLDRQQNALASELRAALAKTGVELGGAVSFGVSSAGKLVVSGSDADKAKVNSFLSADSSKPGFSSRLASLTSAAESLSGTIKQSAAISQAARYASGPSGLLSLYATLSKQQDATAASFTLSATGSSLTYAGVLTSKA</sequence>
<accession>A0A857J385</accession>
<dbReference type="EMBL" id="CP047650">
    <property type="protein sequence ID" value="QHI97511.1"/>
    <property type="molecule type" value="Genomic_DNA"/>
</dbReference>
<dbReference type="AlphaFoldDB" id="A0A857J385"/>
<name>A0A857J385_9BURK</name>
<protein>
    <submittedName>
        <fullName evidence="1">Uncharacterized protein</fullName>
    </submittedName>
</protein>
<dbReference type="KEGG" id="xyk:GT347_05630"/>
<dbReference type="Proteomes" id="UP000464787">
    <property type="component" value="Chromosome"/>
</dbReference>
<evidence type="ECO:0000313" key="1">
    <source>
        <dbReference type="EMBL" id="QHI97511.1"/>
    </source>
</evidence>
<gene>
    <name evidence="1" type="ORF">GT347_05630</name>
</gene>
<evidence type="ECO:0000313" key="2">
    <source>
        <dbReference type="Proteomes" id="UP000464787"/>
    </source>
</evidence>